<dbReference type="GO" id="GO:0006369">
    <property type="term" value="P:termination of RNA polymerase II transcription"/>
    <property type="evidence" value="ECO:0007669"/>
    <property type="project" value="TreeGrafter"/>
</dbReference>
<evidence type="ECO:0000256" key="2">
    <source>
        <dbReference type="ARBA" id="ARBA00009814"/>
    </source>
</evidence>
<comment type="subcellular location">
    <subcellularLocation>
        <location evidence="1 8">Nucleus</location>
    </subcellularLocation>
</comment>
<keyword evidence="10" id="KW-1185">Reference proteome</keyword>
<dbReference type="GO" id="GO:0016592">
    <property type="term" value="C:mediator complex"/>
    <property type="evidence" value="ECO:0007669"/>
    <property type="project" value="InterPro"/>
</dbReference>
<evidence type="ECO:0000256" key="8">
    <source>
        <dbReference type="RuleBase" id="RU364150"/>
    </source>
</evidence>
<comment type="function">
    <text evidence="8">Component of the Mediator complex, a coactivator involved in the regulated transcription of nearly all RNA polymerase II-dependent genes. Mediator functions as a bridge to convey information from gene-specific regulatory proteins to the basal RNA polymerase II transcription machinery. Mediator is recruited to promoters by direct interactions with regulatory proteins and serves as a scaffold for the assembly of a functional preinitiation complex with RNA polymerase II and the general transcription factors.</text>
</comment>
<evidence type="ECO:0000256" key="1">
    <source>
        <dbReference type="ARBA" id="ARBA00004123"/>
    </source>
</evidence>
<dbReference type="InterPro" id="IPR019095">
    <property type="entry name" value="Mediator_Med18"/>
</dbReference>
<comment type="subunit">
    <text evidence="8">Component of the Mediator complex.</text>
</comment>
<evidence type="ECO:0000313" key="10">
    <source>
        <dbReference type="Proteomes" id="UP000191024"/>
    </source>
</evidence>
<evidence type="ECO:0000256" key="7">
    <source>
        <dbReference type="ARBA" id="ARBA00032012"/>
    </source>
</evidence>
<dbReference type="GO" id="GO:0003712">
    <property type="term" value="F:transcription coregulator activity"/>
    <property type="evidence" value="ECO:0007669"/>
    <property type="project" value="InterPro"/>
</dbReference>
<keyword evidence="6 8" id="KW-0539">Nucleus</keyword>
<dbReference type="STRING" id="1230905.A0A1G4KF90"/>
<comment type="similarity">
    <text evidence="2 8">Belongs to the Mediator complex subunit 18 family.</text>
</comment>
<keyword evidence="4 8" id="KW-0805">Transcription regulation</keyword>
<protein>
    <recommendedName>
        <fullName evidence="3 8">Mediator of RNA polymerase II transcription subunit 18</fullName>
    </recommendedName>
    <alternativeName>
        <fullName evidence="7 8">Mediator complex subunit 18</fullName>
    </alternativeName>
</protein>
<dbReference type="PANTHER" id="PTHR13321">
    <property type="entry name" value="MEDIATOR OF RNA POLYMERASE II TRANSCRIPTION, SUBUNIT 18"/>
    <property type="match status" value="1"/>
</dbReference>
<dbReference type="Gene3D" id="2.40.320.10">
    <property type="entry name" value="Hypothetical Protein Pfu-838710-001"/>
    <property type="match status" value="1"/>
</dbReference>
<name>A0A1G4KF90_9SACH</name>
<dbReference type="AlphaFoldDB" id="A0A1G4KF90"/>
<evidence type="ECO:0000256" key="5">
    <source>
        <dbReference type="ARBA" id="ARBA00023163"/>
    </source>
</evidence>
<proteinExistence type="inferred from homology"/>
<keyword evidence="5 8" id="KW-0804">Transcription</keyword>
<dbReference type="GO" id="GO:0006357">
    <property type="term" value="P:regulation of transcription by RNA polymerase II"/>
    <property type="evidence" value="ECO:0007669"/>
    <property type="project" value="InterPro"/>
</dbReference>
<evidence type="ECO:0000256" key="6">
    <source>
        <dbReference type="ARBA" id="ARBA00023242"/>
    </source>
</evidence>
<evidence type="ECO:0000256" key="3">
    <source>
        <dbReference type="ARBA" id="ARBA00019612"/>
    </source>
</evidence>
<evidence type="ECO:0000256" key="4">
    <source>
        <dbReference type="ARBA" id="ARBA00023015"/>
    </source>
</evidence>
<dbReference type="OrthoDB" id="5348092at2759"/>
<keyword evidence="8" id="KW-0010">Activator</keyword>
<accession>A0A1G4KF90</accession>
<gene>
    <name evidence="8" type="primary">MED18</name>
    <name evidence="9" type="ORF">LAMI_0H05402G</name>
</gene>
<dbReference type="Pfam" id="PF09637">
    <property type="entry name" value="Med18"/>
    <property type="match status" value="1"/>
</dbReference>
<evidence type="ECO:0000313" key="9">
    <source>
        <dbReference type="EMBL" id="SCV03091.1"/>
    </source>
</evidence>
<sequence>MVQQLSLFSVIDDGSYDLCISTLSALSGLPPIIFSNFSMVSMPNQSYDIERVNSKNQLIEQCRIKACCPVPLDRLLANDVPKDYKAMKKLQEDDISGFDMPYFQNLLAKAQDPDAMLTDDSDESQVSWTLSISDIPSAGNNRKVSMQTITESTVASIGGTSTSILSFLTQLGYVQDFQHLTAGVKYNMSHGVVLELSKVWKIHDGKTTQITKGGYLVKAYVNVQKGTDIKRINRGVQSLCALQKELNGYIDLEVPDRKAMDSRIDNLDTL</sequence>
<organism evidence="9 10">
    <name type="scientific">Lachancea mirantina</name>
    <dbReference type="NCBI Taxonomy" id="1230905"/>
    <lineage>
        <taxon>Eukaryota</taxon>
        <taxon>Fungi</taxon>
        <taxon>Dikarya</taxon>
        <taxon>Ascomycota</taxon>
        <taxon>Saccharomycotina</taxon>
        <taxon>Saccharomycetes</taxon>
        <taxon>Saccharomycetales</taxon>
        <taxon>Saccharomycetaceae</taxon>
        <taxon>Lachancea</taxon>
    </lineage>
</organism>
<dbReference type="GO" id="GO:0070847">
    <property type="term" value="C:core mediator complex"/>
    <property type="evidence" value="ECO:0007669"/>
    <property type="project" value="TreeGrafter"/>
</dbReference>
<dbReference type="Proteomes" id="UP000191024">
    <property type="component" value="Chromosome H"/>
</dbReference>
<reference evidence="10" key="1">
    <citation type="submission" date="2016-03" db="EMBL/GenBank/DDBJ databases">
        <authorList>
            <person name="Devillers H."/>
        </authorList>
    </citation>
    <scope>NUCLEOTIDE SEQUENCE [LARGE SCALE GENOMIC DNA]</scope>
</reference>
<dbReference type="EMBL" id="LT598468">
    <property type="protein sequence ID" value="SCV03091.1"/>
    <property type="molecule type" value="Genomic_DNA"/>
</dbReference>
<dbReference type="PANTHER" id="PTHR13321:SF2">
    <property type="entry name" value="MEDIATOR OF RNA POLYMERASE II TRANSCRIPTION SUBUNIT 18"/>
    <property type="match status" value="1"/>
</dbReference>